<evidence type="ECO:0000256" key="3">
    <source>
        <dbReference type="SAM" id="MobiDB-lite"/>
    </source>
</evidence>
<dbReference type="EMBL" id="JACIJR010000001">
    <property type="protein sequence ID" value="MBB5728019.1"/>
    <property type="molecule type" value="Genomic_DNA"/>
</dbReference>
<evidence type="ECO:0000256" key="2">
    <source>
        <dbReference type="ARBA" id="ARBA00022525"/>
    </source>
</evidence>
<dbReference type="RefSeq" id="WP_184075043.1">
    <property type="nucleotide sequence ID" value="NZ_BMJP01000001.1"/>
</dbReference>
<dbReference type="Proteomes" id="UP000546701">
    <property type="component" value="Unassembled WGS sequence"/>
</dbReference>
<protein>
    <submittedName>
        <fullName evidence="4">Ca2+-binding RTX toxin-like protein</fullName>
    </submittedName>
</protein>
<name>A0A7W9BQC5_9SPHN</name>
<dbReference type="PRINTS" id="PR00313">
    <property type="entry name" value="CABNDNGRPT"/>
</dbReference>
<dbReference type="Gene3D" id="2.150.10.10">
    <property type="entry name" value="Serralysin-like metalloprotease, C-terminal"/>
    <property type="match status" value="5"/>
</dbReference>
<gene>
    <name evidence="4" type="ORF">FHS99_000475</name>
</gene>
<dbReference type="Pfam" id="PF00353">
    <property type="entry name" value="HemolysinCabind"/>
    <property type="match status" value="6"/>
</dbReference>
<sequence length="586" mass="58925">MANSAYTNDVIDGTDDDDVLNGTDGSDTINGYAGNDFFNGSLGADILDGGEGDDVFRFSIVDDSGDDLGTGSIIGGEGNDLLDLSGIAPTTIGAVDTDDGEALGVFVGTQRYALNGIEQIIVRAGSYVELFTGSEGAQLQLDVVGSDNTEIYLSGNRTVNSGSGDDYIFASGIAATKTTGAISGGDGVDTLGLDNGFQVDLAAGTAYSANSFFALSGVENVVAAADGGSRSSIAGDDNANVFSVLSYADDGQTGITFDGRGGNDTITGSNGNDLLTGGEGNDLLTGGMGVDTLIGGLGDDTLFGNQGDDILNGGDGADTLYGGQGNDLLTAGLGNDTLFGNLGDDTLFGNQGDDTLSGDAGNDTLYGGQGNDSLTGGDGNDTLFGNLGDDVLYGNIGADTLQGDDGDDILYGNQDNDVLYGNVGNDTLYGGQGDDLVYGGRGDDQLFGNLGNDVLQGGLGSDTLTGGGGADMFRFILAGDSTVAASDVITDFETNVDKIDAQGLYTNAADSFQITSGGGNTFVDFDLGGNGSIDLRVEVTGENAVTASDVLFGTPSVAAFGADETAHAAMWVADMPVMTPDVVGTW</sequence>
<dbReference type="GO" id="GO:0005576">
    <property type="term" value="C:extracellular region"/>
    <property type="evidence" value="ECO:0007669"/>
    <property type="project" value="UniProtKB-SubCell"/>
</dbReference>
<dbReference type="GO" id="GO:0005509">
    <property type="term" value="F:calcium ion binding"/>
    <property type="evidence" value="ECO:0007669"/>
    <property type="project" value="InterPro"/>
</dbReference>
<dbReference type="InterPro" id="IPR018511">
    <property type="entry name" value="Hemolysin-typ_Ca-bd_CS"/>
</dbReference>
<evidence type="ECO:0000313" key="4">
    <source>
        <dbReference type="EMBL" id="MBB5728019.1"/>
    </source>
</evidence>
<feature type="region of interest" description="Disordered" evidence="3">
    <location>
        <begin position="1"/>
        <end position="22"/>
    </location>
</feature>
<dbReference type="PANTHER" id="PTHR38340">
    <property type="entry name" value="S-LAYER PROTEIN"/>
    <property type="match status" value="1"/>
</dbReference>
<proteinExistence type="predicted"/>
<organism evidence="4 5">
    <name type="scientific">Sphingomonas prati</name>
    <dbReference type="NCBI Taxonomy" id="1843237"/>
    <lineage>
        <taxon>Bacteria</taxon>
        <taxon>Pseudomonadati</taxon>
        <taxon>Pseudomonadota</taxon>
        <taxon>Alphaproteobacteria</taxon>
        <taxon>Sphingomonadales</taxon>
        <taxon>Sphingomonadaceae</taxon>
        <taxon>Sphingomonas</taxon>
    </lineage>
</organism>
<dbReference type="SUPFAM" id="SSF51120">
    <property type="entry name" value="beta-Roll"/>
    <property type="match status" value="3"/>
</dbReference>
<comment type="subcellular location">
    <subcellularLocation>
        <location evidence="1">Secreted</location>
    </subcellularLocation>
</comment>
<dbReference type="PROSITE" id="PS00330">
    <property type="entry name" value="HEMOLYSIN_CALCIUM"/>
    <property type="match status" value="8"/>
</dbReference>
<comment type="caution">
    <text evidence="4">The sequence shown here is derived from an EMBL/GenBank/DDBJ whole genome shotgun (WGS) entry which is preliminary data.</text>
</comment>
<dbReference type="InterPro" id="IPR011049">
    <property type="entry name" value="Serralysin-like_metalloprot_C"/>
</dbReference>
<dbReference type="InterPro" id="IPR001343">
    <property type="entry name" value="Hemolysn_Ca-bd"/>
</dbReference>
<feature type="region of interest" description="Disordered" evidence="3">
    <location>
        <begin position="353"/>
        <end position="372"/>
    </location>
</feature>
<keyword evidence="2" id="KW-0964">Secreted</keyword>
<evidence type="ECO:0000313" key="5">
    <source>
        <dbReference type="Proteomes" id="UP000546701"/>
    </source>
</evidence>
<dbReference type="InterPro" id="IPR050557">
    <property type="entry name" value="RTX_toxin/Mannuronan_C5-epim"/>
</dbReference>
<keyword evidence="5" id="KW-1185">Reference proteome</keyword>
<dbReference type="AlphaFoldDB" id="A0A7W9BQC5"/>
<dbReference type="PANTHER" id="PTHR38340:SF1">
    <property type="entry name" value="S-LAYER PROTEIN"/>
    <property type="match status" value="1"/>
</dbReference>
<evidence type="ECO:0000256" key="1">
    <source>
        <dbReference type="ARBA" id="ARBA00004613"/>
    </source>
</evidence>
<accession>A0A7W9BQC5</accession>
<reference evidence="4 5" key="1">
    <citation type="submission" date="2020-08" db="EMBL/GenBank/DDBJ databases">
        <title>Genomic Encyclopedia of Type Strains, Phase IV (KMG-IV): sequencing the most valuable type-strain genomes for metagenomic binning, comparative biology and taxonomic classification.</title>
        <authorList>
            <person name="Goeker M."/>
        </authorList>
    </citation>
    <scope>NUCLEOTIDE SEQUENCE [LARGE SCALE GENOMIC DNA]</scope>
    <source>
        <strain evidence="4 5">DSM 103336</strain>
    </source>
</reference>